<dbReference type="InterPro" id="IPR026026">
    <property type="entry name" value="HIT_Hint"/>
</dbReference>
<dbReference type="EMBL" id="PIPI01000008">
    <property type="protein sequence ID" value="RUO18642.1"/>
    <property type="molecule type" value="Genomic_DNA"/>
</dbReference>
<evidence type="ECO:0000259" key="2">
    <source>
        <dbReference type="PROSITE" id="PS51084"/>
    </source>
</evidence>
<dbReference type="RefSeq" id="WP_126793828.1">
    <property type="nucleotide sequence ID" value="NZ_PIPI01000008.1"/>
</dbReference>
<dbReference type="AlphaFoldDB" id="A0A432VQV2"/>
<dbReference type="OrthoDB" id="9799145at2"/>
<reference evidence="3 4" key="1">
    <citation type="journal article" date="2011" name="Front. Microbiol.">
        <title>Genomic signatures of strain selection and enhancement in Bacillus atrophaeus var. globigii, a historical biowarfare simulant.</title>
        <authorList>
            <person name="Gibbons H.S."/>
            <person name="Broomall S.M."/>
            <person name="McNew L.A."/>
            <person name="Daligault H."/>
            <person name="Chapman C."/>
            <person name="Bruce D."/>
            <person name="Karavis M."/>
            <person name="Krepps M."/>
            <person name="McGregor P.A."/>
            <person name="Hong C."/>
            <person name="Park K.H."/>
            <person name="Akmal A."/>
            <person name="Feldman A."/>
            <person name="Lin J.S."/>
            <person name="Chang W.E."/>
            <person name="Higgs B.W."/>
            <person name="Demirev P."/>
            <person name="Lindquist J."/>
            <person name="Liem A."/>
            <person name="Fochler E."/>
            <person name="Read T.D."/>
            <person name="Tapia R."/>
            <person name="Johnson S."/>
            <person name="Bishop-Lilly K.A."/>
            <person name="Detter C."/>
            <person name="Han C."/>
            <person name="Sozhamannan S."/>
            <person name="Rosenzweig C.N."/>
            <person name="Skowronski E.W."/>
        </authorList>
    </citation>
    <scope>NUCLEOTIDE SEQUENCE [LARGE SCALE GENOMIC DNA]</scope>
    <source>
        <strain evidence="3 4">AK5</strain>
    </source>
</reference>
<dbReference type="SUPFAM" id="SSF54197">
    <property type="entry name" value="HIT-like"/>
    <property type="match status" value="1"/>
</dbReference>
<feature type="domain" description="HIT" evidence="2">
    <location>
        <begin position="3"/>
        <end position="105"/>
    </location>
</feature>
<dbReference type="Proteomes" id="UP000288212">
    <property type="component" value="Unassembled WGS sequence"/>
</dbReference>
<dbReference type="Pfam" id="PF01230">
    <property type="entry name" value="HIT"/>
    <property type="match status" value="1"/>
</dbReference>
<comment type="caution">
    <text evidence="3">The sequence shown here is derived from an EMBL/GenBank/DDBJ whole genome shotgun (WGS) entry which is preliminary data.</text>
</comment>
<dbReference type="Gene3D" id="3.30.428.10">
    <property type="entry name" value="HIT-like"/>
    <property type="match status" value="1"/>
</dbReference>
<dbReference type="PIRSF" id="PIRSF000714">
    <property type="entry name" value="HIT"/>
    <property type="match status" value="1"/>
</dbReference>
<evidence type="ECO:0000256" key="1">
    <source>
        <dbReference type="PROSITE-ProRule" id="PRU00464"/>
    </source>
</evidence>
<sequence length="139" mass="15969">MTEFQLAAALEQDCFVLGDLPLCRVLLMNDSQYPWFILVPRRAEIQELFQMNSSDQREFMRESSWFGERIMQHFNGDKLNVAALGNMVPQLHVHHVVRFQTDPAWPKPVWGASPAVAYTSDQADELIATVRAWLDGYSL</sequence>
<evidence type="ECO:0000313" key="4">
    <source>
        <dbReference type="Proteomes" id="UP000288212"/>
    </source>
</evidence>
<dbReference type="InterPro" id="IPR036265">
    <property type="entry name" value="HIT-like_sf"/>
</dbReference>
<protein>
    <submittedName>
        <fullName evidence="3">HIT family protein</fullName>
    </submittedName>
</protein>
<comment type="caution">
    <text evidence="1">Lacks conserved residue(s) required for the propagation of feature annotation.</text>
</comment>
<dbReference type="PROSITE" id="PS51084">
    <property type="entry name" value="HIT_2"/>
    <property type="match status" value="1"/>
</dbReference>
<dbReference type="InterPro" id="IPR011146">
    <property type="entry name" value="HIT-like"/>
</dbReference>
<evidence type="ECO:0000313" key="3">
    <source>
        <dbReference type="EMBL" id="RUO18642.1"/>
    </source>
</evidence>
<dbReference type="GO" id="GO:0003824">
    <property type="term" value="F:catalytic activity"/>
    <property type="evidence" value="ECO:0007669"/>
    <property type="project" value="InterPro"/>
</dbReference>
<name>A0A432VQV2_9GAMM</name>
<keyword evidence="4" id="KW-1185">Reference proteome</keyword>
<accession>A0A432VQV2</accession>
<gene>
    <name evidence="3" type="ORF">CWE06_10385</name>
</gene>
<organism evidence="3 4">
    <name type="scientific">Aliidiomarina haloalkalitolerans</name>
    <dbReference type="NCBI Taxonomy" id="859059"/>
    <lineage>
        <taxon>Bacteria</taxon>
        <taxon>Pseudomonadati</taxon>
        <taxon>Pseudomonadota</taxon>
        <taxon>Gammaproteobacteria</taxon>
        <taxon>Alteromonadales</taxon>
        <taxon>Idiomarinaceae</taxon>
        <taxon>Aliidiomarina</taxon>
    </lineage>
</organism>
<proteinExistence type="predicted"/>